<reference evidence="1 2" key="1">
    <citation type="submission" date="2022-01" db="EMBL/GenBank/DDBJ databases">
        <title>VMRC isolate genome collection.</title>
        <authorList>
            <person name="France M."/>
            <person name="Rutt L."/>
            <person name="Humphrys M."/>
            <person name="Ravel J."/>
        </authorList>
    </citation>
    <scope>NUCLEOTIDE SEQUENCE [LARGE SCALE GENOMIC DNA]</scope>
    <source>
        <strain evidence="1 2">C0030B4</strain>
    </source>
</reference>
<sequence>MYKNMEEYFLEDPEYVATNAYTELTLRNNIVMRNSRRKEEISKIINYDLAKLTYTERAALIYAYEHKELRPKEFISSNSKLHPSTARKALSDLTILELLERHAALPTSPNTYYTLKTQK</sequence>
<keyword evidence="2" id="KW-1185">Reference proteome</keyword>
<evidence type="ECO:0008006" key="3">
    <source>
        <dbReference type="Google" id="ProtNLM"/>
    </source>
</evidence>
<dbReference type="RefSeq" id="WP_225415996.1">
    <property type="nucleotide sequence ID" value="NZ_CAKMAX010000057.1"/>
</dbReference>
<name>A0ABT4KC09_9LACO</name>
<dbReference type="EMBL" id="JAKHMS010000037">
    <property type="protein sequence ID" value="MCZ3782293.1"/>
    <property type="molecule type" value="Genomic_DNA"/>
</dbReference>
<gene>
    <name evidence="1" type="ORF">L2504_09185</name>
</gene>
<evidence type="ECO:0000313" key="1">
    <source>
        <dbReference type="EMBL" id="MCZ3782293.1"/>
    </source>
</evidence>
<dbReference type="Proteomes" id="UP001527392">
    <property type="component" value="Unassembled WGS sequence"/>
</dbReference>
<proteinExistence type="predicted"/>
<organism evidence="1 2">
    <name type="scientific">Limosilactobacillus vaginalis</name>
    <dbReference type="NCBI Taxonomy" id="1633"/>
    <lineage>
        <taxon>Bacteria</taxon>
        <taxon>Bacillati</taxon>
        <taxon>Bacillota</taxon>
        <taxon>Bacilli</taxon>
        <taxon>Lactobacillales</taxon>
        <taxon>Lactobacillaceae</taxon>
        <taxon>Limosilactobacillus</taxon>
    </lineage>
</organism>
<evidence type="ECO:0000313" key="2">
    <source>
        <dbReference type="Proteomes" id="UP001527392"/>
    </source>
</evidence>
<comment type="caution">
    <text evidence="1">The sequence shown here is derived from an EMBL/GenBank/DDBJ whole genome shotgun (WGS) entry which is preliminary data.</text>
</comment>
<protein>
    <recommendedName>
        <fullName evidence="3">Fic family protein</fullName>
    </recommendedName>
</protein>
<accession>A0ABT4KC09</accession>